<sequence length="412" mass="46654">MRLLHCIASVDPAQGGPIEGLKQLASVYRLRGHTLEVVSLDDPQAPWVAQAPFVVHALGPGKLGQYGYTPRLSQWLRQHAVRFDVAIINGIWQFHAHGTARVLREVGLPYFVFTHGMLDPWFKRHYPLKHLKKWLFWPWADYRVLRDAAAVLFTCEEERLRARESFWLYNAREFVVDYGTRGVRGEAQQQRAAFLARHPELKDQRVLLFLGRMHEKKGADLLLHAWARVLRERPDALTNTRLVMAGPADNPCGHALKQLADRLDLADRITWTGMLQGELKWGAFRVADAFVLPSHQENFGIAVAEALSCGVPVLVSDQVNIWREIHNRGAGWVQPDTVDGTLALLRQWLETSPSDMVSMRTRARACFERHFHIERTEASIMDAVARFTALRDLPVTQPAPLDAALDRVAAGG</sequence>
<dbReference type="Pfam" id="PF00534">
    <property type="entry name" value="Glycos_transf_1"/>
    <property type="match status" value="1"/>
</dbReference>
<evidence type="ECO:0000313" key="4">
    <source>
        <dbReference type="Proteomes" id="UP000292120"/>
    </source>
</evidence>
<dbReference type="SUPFAM" id="SSF53756">
    <property type="entry name" value="UDP-Glycosyltransferase/glycogen phosphorylase"/>
    <property type="match status" value="1"/>
</dbReference>
<dbReference type="Gene3D" id="3.40.50.2000">
    <property type="entry name" value="Glycogen Phosphorylase B"/>
    <property type="match status" value="2"/>
</dbReference>
<feature type="domain" description="Glycosyl transferase family 1" evidence="1">
    <location>
        <begin position="197"/>
        <end position="360"/>
    </location>
</feature>
<name>A0A4Q9GUQ4_9BURK</name>
<dbReference type="GO" id="GO:0016757">
    <property type="term" value="F:glycosyltransferase activity"/>
    <property type="evidence" value="ECO:0007669"/>
    <property type="project" value="InterPro"/>
</dbReference>
<dbReference type="AlphaFoldDB" id="A0A4Q9GUQ4"/>
<accession>A0A4Q9GUQ4</accession>
<proteinExistence type="predicted"/>
<evidence type="ECO:0000259" key="2">
    <source>
        <dbReference type="Pfam" id="PF13579"/>
    </source>
</evidence>
<dbReference type="PANTHER" id="PTHR45947:SF13">
    <property type="entry name" value="TRANSFERASE"/>
    <property type="match status" value="1"/>
</dbReference>
<keyword evidence="4" id="KW-1185">Reference proteome</keyword>
<gene>
    <name evidence="3" type="ORF">EYS42_16485</name>
</gene>
<dbReference type="OrthoDB" id="433681at2"/>
<organism evidence="3 4">
    <name type="scientific">Aquabacterium lacunae</name>
    <dbReference type="NCBI Taxonomy" id="2528630"/>
    <lineage>
        <taxon>Bacteria</taxon>
        <taxon>Pseudomonadati</taxon>
        <taxon>Pseudomonadota</taxon>
        <taxon>Betaproteobacteria</taxon>
        <taxon>Burkholderiales</taxon>
        <taxon>Aquabacterium</taxon>
    </lineage>
</organism>
<dbReference type="InterPro" id="IPR028098">
    <property type="entry name" value="Glyco_trans_4-like_N"/>
</dbReference>
<keyword evidence="3" id="KW-0808">Transferase</keyword>
<dbReference type="EMBL" id="SIXI01000009">
    <property type="protein sequence ID" value="TBO27725.1"/>
    <property type="molecule type" value="Genomic_DNA"/>
</dbReference>
<dbReference type="InterPro" id="IPR001296">
    <property type="entry name" value="Glyco_trans_1"/>
</dbReference>
<reference evidence="3 4" key="1">
    <citation type="submission" date="2019-02" db="EMBL/GenBank/DDBJ databases">
        <title>Aquabacterium sp. strain KMB7.</title>
        <authorList>
            <person name="Chen W.-M."/>
        </authorList>
    </citation>
    <scope>NUCLEOTIDE SEQUENCE [LARGE SCALE GENOMIC DNA]</scope>
    <source>
        <strain evidence="3 4">KMB7</strain>
    </source>
</reference>
<dbReference type="Proteomes" id="UP000292120">
    <property type="component" value="Unassembled WGS sequence"/>
</dbReference>
<feature type="domain" description="Glycosyltransferase subfamily 4-like N-terminal" evidence="2">
    <location>
        <begin position="15"/>
        <end position="178"/>
    </location>
</feature>
<dbReference type="Pfam" id="PF13579">
    <property type="entry name" value="Glyco_trans_4_4"/>
    <property type="match status" value="1"/>
</dbReference>
<evidence type="ECO:0000259" key="1">
    <source>
        <dbReference type="Pfam" id="PF00534"/>
    </source>
</evidence>
<comment type="caution">
    <text evidence="3">The sequence shown here is derived from an EMBL/GenBank/DDBJ whole genome shotgun (WGS) entry which is preliminary data.</text>
</comment>
<protein>
    <submittedName>
        <fullName evidence="3">Glycosyltransferase</fullName>
    </submittedName>
</protein>
<evidence type="ECO:0000313" key="3">
    <source>
        <dbReference type="EMBL" id="TBO27725.1"/>
    </source>
</evidence>
<dbReference type="InterPro" id="IPR050194">
    <property type="entry name" value="Glycosyltransferase_grp1"/>
</dbReference>
<dbReference type="PANTHER" id="PTHR45947">
    <property type="entry name" value="SULFOQUINOVOSYL TRANSFERASE SQD2"/>
    <property type="match status" value="1"/>
</dbReference>